<organism evidence="1 2">
    <name type="scientific">Rubroshorea leprosula</name>
    <dbReference type="NCBI Taxonomy" id="152421"/>
    <lineage>
        <taxon>Eukaryota</taxon>
        <taxon>Viridiplantae</taxon>
        <taxon>Streptophyta</taxon>
        <taxon>Embryophyta</taxon>
        <taxon>Tracheophyta</taxon>
        <taxon>Spermatophyta</taxon>
        <taxon>Magnoliopsida</taxon>
        <taxon>eudicotyledons</taxon>
        <taxon>Gunneridae</taxon>
        <taxon>Pentapetalae</taxon>
        <taxon>rosids</taxon>
        <taxon>malvids</taxon>
        <taxon>Malvales</taxon>
        <taxon>Dipterocarpaceae</taxon>
        <taxon>Rubroshorea</taxon>
    </lineage>
</organism>
<dbReference type="Proteomes" id="UP001054252">
    <property type="component" value="Unassembled WGS sequence"/>
</dbReference>
<keyword evidence="2" id="KW-1185">Reference proteome</keyword>
<accession>A0AAV5KTN6</accession>
<evidence type="ECO:0000313" key="2">
    <source>
        <dbReference type="Proteomes" id="UP001054252"/>
    </source>
</evidence>
<gene>
    <name evidence="1" type="ORF">SLEP1_g36929</name>
</gene>
<reference evidence="1 2" key="1">
    <citation type="journal article" date="2021" name="Commun. Biol.">
        <title>The genome of Shorea leprosula (Dipterocarpaceae) highlights the ecological relevance of drought in aseasonal tropical rainforests.</title>
        <authorList>
            <person name="Ng K.K.S."/>
            <person name="Kobayashi M.J."/>
            <person name="Fawcett J.A."/>
            <person name="Hatakeyama M."/>
            <person name="Paape T."/>
            <person name="Ng C.H."/>
            <person name="Ang C.C."/>
            <person name="Tnah L.H."/>
            <person name="Lee C.T."/>
            <person name="Nishiyama T."/>
            <person name="Sese J."/>
            <person name="O'Brien M.J."/>
            <person name="Copetti D."/>
            <person name="Mohd Noor M.I."/>
            <person name="Ong R.C."/>
            <person name="Putra M."/>
            <person name="Sireger I.Z."/>
            <person name="Indrioko S."/>
            <person name="Kosugi Y."/>
            <person name="Izuno A."/>
            <person name="Isagi Y."/>
            <person name="Lee S.L."/>
            <person name="Shimizu K.K."/>
        </authorList>
    </citation>
    <scope>NUCLEOTIDE SEQUENCE [LARGE SCALE GENOMIC DNA]</scope>
    <source>
        <strain evidence="1">214</strain>
    </source>
</reference>
<sequence length="37" mass="3984">MGIPRSTHGDRAFLPSLSTTKANDGKVCCIYNLCISL</sequence>
<protein>
    <submittedName>
        <fullName evidence="1">Uncharacterized protein</fullName>
    </submittedName>
</protein>
<evidence type="ECO:0000313" key="1">
    <source>
        <dbReference type="EMBL" id="GKV27803.1"/>
    </source>
</evidence>
<proteinExistence type="predicted"/>
<comment type="caution">
    <text evidence="1">The sequence shown here is derived from an EMBL/GenBank/DDBJ whole genome shotgun (WGS) entry which is preliminary data.</text>
</comment>
<name>A0AAV5KTN6_9ROSI</name>
<dbReference type="EMBL" id="BPVZ01000077">
    <property type="protein sequence ID" value="GKV27803.1"/>
    <property type="molecule type" value="Genomic_DNA"/>
</dbReference>
<dbReference type="AlphaFoldDB" id="A0AAV5KTN6"/>